<comment type="similarity">
    <text evidence="2">Belongs to the TRAFAC class TrmE-Era-EngA-EngB-Septin-like GTPase superfamily. EngB GTPase family.</text>
</comment>
<dbReference type="PANTHER" id="PTHR11649:SF13">
    <property type="entry name" value="ENGB-TYPE G DOMAIN-CONTAINING PROTEIN"/>
    <property type="match status" value="1"/>
</dbReference>
<dbReference type="EMBL" id="BMAR01000006">
    <property type="protein sequence ID" value="GFR43936.1"/>
    <property type="molecule type" value="Genomic_DNA"/>
</dbReference>
<accession>A0AAD3DQA2</accession>
<reference evidence="12 13" key="1">
    <citation type="journal article" date="2021" name="Sci. Rep.">
        <title>Genome sequencing of the multicellular alga Astrephomene provides insights into convergent evolution of germ-soma differentiation.</title>
        <authorList>
            <person name="Yamashita S."/>
            <person name="Yamamoto K."/>
            <person name="Matsuzaki R."/>
            <person name="Suzuki S."/>
            <person name="Yamaguchi H."/>
            <person name="Hirooka S."/>
            <person name="Minakuchi Y."/>
            <person name="Miyagishima S."/>
            <person name="Kawachi M."/>
            <person name="Toyoda A."/>
            <person name="Nozaki H."/>
        </authorList>
    </citation>
    <scope>NUCLEOTIDE SEQUENCE [LARGE SCALE GENOMIC DNA]</scope>
    <source>
        <strain evidence="12 13">NIES-4017</strain>
    </source>
</reference>
<comment type="caution">
    <text evidence="12">The sequence shown here is derived from an EMBL/GenBank/DDBJ whole genome shotgun (WGS) entry which is preliminary data.</text>
</comment>
<organism evidence="12 13">
    <name type="scientific">Astrephomene gubernaculifera</name>
    <dbReference type="NCBI Taxonomy" id="47775"/>
    <lineage>
        <taxon>Eukaryota</taxon>
        <taxon>Viridiplantae</taxon>
        <taxon>Chlorophyta</taxon>
        <taxon>core chlorophytes</taxon>
        <taxon>Chlorophyceae</taxon>
        <taxon>CS clade</taxon>
        <taxon>Chlamydomonadales</taxon>
        <taxon>Astrephomenaceae</taxon>
        <taxon>Astrephomene</taxon>
    </lineage>
</organism>
<dbReference type="Proteomes" id="UP001054857">
    <property type="component" value="Unassembled WGS sequence"/>
</dbReference>
<keyword evidence="13" id="KW-1185">Reference proteome</keyword>
<keyword evidence="6" id="KW-0460">Magnesium</keyword>
<dbReference type="Pfam" id="PF01926">
    <property type="entry name" value="MMR_HSR1"/>
    <property type="match status" value="1"/>
</dbReference>
<keyword evidence="7" id="KW-0342">GTP-binding</keyword>
<keyword evidence="8" id="KW-0717">Septation</keyword>
<evidence type="ECO:0000256" key="9">
    <source>
        <dbReference type="ARBA" id="ARBA00023306"/>
    </source>
</evidence>
<dbReference type="GO" id="GO:0005525">
    <property type="term" value="F:GTP binding"/>
    <property type="evidence" value="ECO:0007669"/>
    <property type="project" value="UniProtKB-KW"/>
</dbReference>
<comment type="cofactor">
    <cofactor evidence="1">
        <name>Mg(2+)</name>
        <dbReference type="ChEBI" id="CHEBI:18420"/>
    </cofactor>
</comment>
<keyword evidence="4" id="KW-0479">Metal-binding</keyword>
<dbReference type="InterPro" id="IPR006073">
    <property type="entry name" value="GTP-bd"/>
</dbReference>
<evidence type="ECO:0000313" key="12">
    <source>
        <dbReference type="EMBL" id="GFR43936.1"/>
    </source>
</evidence>
<evidence type="ECO:0000256" key="3">
    <source>
        <dbReference type="ARBA" id="ARBA00022618"/>
    </source>
</evidence>
<gene>
    <name evidence="12" type="ORF">Agub_g5074</name>
</gene>
<feature type="non-terminal residue" evidence="12">
    <location>
        <position position="269"/>
    </location>
</feature>
<sequence>EGSRMEGSSRQSESSREDGCDGGVQAEDGGGDGEDGEEVFPEIRLNLPTPNKVKVKNAEYLKSCVTVSDCPPPRFPEFAVIGRSNVGKSSLINMLTGRKELALVSKEPGKTRCINHFLINDSWYLVDLPGYGFAKVGLQGRQQFDSFTREYFTRRPNLAMVLLLVDASVPPQRIDLQYANWLTDNEVPFALVFTKADKRRKGLNAAVRDSHVTAFKRQLLQDLAFLPPSLLTSSAKGLGRGELLNFIAALRVAYERSGRLEAIRQGMLR</sequence>
<dbReference type="InterPro" id="IPR027417">
    <property type="entry name" value="P-loop_NTPase"/>
</dbReference>
<evidence type="ECO:0000256" key="2">
    <source>
        <dbReference type="ARBA" id="ARBA00009638"/>
    </source>
</evidence>
<dbReference type="PANTHER" id="PTHR11649">
    <property type="entry name" value="MSS1/TRME-RELATED GTP-BINDING PROTEIN"/>
    <property type="match status" value="1"/>
</dbReference>
<feature type="compositionally biased region" description="Low complexity" evidence="10">
    <location>
        <begin position="1"/>
        <end position="12"/>
    </location>
</feature>
<keyword evidence="5" id="KW-0547">Nucleotide-binding</keyword>
<dbReference type="GO" id="GO:0046872">
    <property type="term" value="F:metal ion binding"/>
    <property type="evidence" value="ECO:0007669"/>
    <property type="project" value="UniProtKB-KW"/>
</dbReference>
<keyword evidence="3" id="KW-0132">Cell division</keyword>
<dbReference type="PROSITE" id="PS51706">
    <property type="entry name" value="G_ENGB"/>
    <property type="match status" value="1"/>
</dbReference>
<dbReference type="Gene3D" id="3.40.50.300">
    <property type="entry name" value="P-loop containing nucleotide triphosphate hydrolases"/>
    <property type="match status" value="1"/>
</dbReference>
<name>A0AAD3DQA2_9CHLO</name>
<feature type="region of interest" description="Disordered" evidence="10">
    <location>
        <begin position="1"/>
        <end position="38"/>
    </location>
</feature>
<dbReference type="HAMAP" id="MF_00321">
    <property type="entry name" value="GTPase_EngB"/>
    <property type="match status" value="1"/>
</dbReference>
<dbReference type="SUPFAM" id="SSF52540">
    <property type="entry name" value="P-loop containing nucleoside triphosphate hydrolases"/>
    <property type="match status" value="1"/>
</dbReference>
<evidence type="ECO:0000256" key="6">
    <source>
        <dbReference type="ARBA" id="ARBA00022842"/>
    </source>
</evidence>
<feature type="compositionally biased region" description="Acidic residues" evidence="10">
    <location>
        <begin position="29"/>
        <end position="38"/>
    </location>
</feature>
<evidence type="ECO:0000256" key="8">
    <source>
        <dbReference type="ARBA" id="ARBA00023210"/>
    </source>
</evidence>
<evidence type="ECO:0000256" key="1">
    <source>
        <dbReference type="ARBA" id="ARBA00001946"/>
    </source>
</evidence>
<dbReference type="NCBIfam" id="TIGR03598">
    <property type="entry name" value="GTPase_YsxC"/>
    <property type="match status" value="1"/>
</dbReference>
<evidence type="ECO:0000256" key="7">
    <source>
        <dbReference type="ARBA" id="ARBA00023134"/>
    </source>
</evidence>
<evidence type="ECO:0000256" key="5">
    <source>
        <dbReference type="ARBA" id="ARBA00022741"/>
    </source>
</evidence>
<dbReference type="AlphaFoldDB" id="A0AAD3DQA2"/>
<dbReference type="GO" id="GO:0051301">
    <property type="term" value="P:cell division"/>
    <property type="evidence" value="ECO:0007669"/>
    <property type="project" value="UniProtKB-KW"/>
</dbReference>
<dbReference type="InterPro" id="IPR019987">
    <property type="entry name" value="GTP-bd_ribosome_bio_YsxC"/>
</dbReference>
<evidence type="ECO:0000256" key="4">
    <source>
        <dbReference type="ARBA" id="ARBA00022723"/>
    </source>
</evidence>
<evidence type="ECO:0000313" key="13">
    <source>
        <dbReference type="Proteomes" id="UP001054857"/>
    </source>
</evidence>
<dbReference type="InterPro" id="IPR030393">
    <property type="entry name" value="G_ENGB_dom"/>
</dbReference>
<evidence type="ECO:0000256" key="10">
    <source>
        <dbReference type="SAM" id="MobiDB-lite"/>
    </source>
</evidence>
<proteinExistence type="inferred from homology"/>
<protein>
    <recommendedName>
        <fullName evidence="11">EngB-type G domain-containing protein</fullName>
    </recommendedName>
</protein>
<evidence type="ECO:0000259" key="11">
    <source>
        <dbReference type="PROSITE" id="PS51706"/>
    </source>
</evidence>
<keyword evidence="9" id="KW-0131">Cell cycle</keyword>
<feature type="domain" description="EngB-type G" evidence="11">
    <location>
        <begin position="74"/>
        <end position="253"/>
    </location>
</feature>
<dbReference type="CDD" id="cd01876">
    <property type="entry name" value="YihA_EngB"/>
    <property type="match status" value="1"/>
</dbReference>